<comment type="function">
    <text evidence="1">Part of the ABC transporter complex LptBFG involved in the translocation of lipopolysaccharide (LPS) from the inner membrane to the outer membrane.</text>
</comment>
<feature type="transmembrane region" description="Helical" evidence="9">
    <location>
        <begin position="21"/>
        <end position="41"/>
    </location>
</feature>
<comment type="subcellular location">
    <subcellularLocation>
        <location evidence="2">Cell membrane</location>
        <topology evidence="2">Multi-pass membrane protein</topology>
    </subcellularLocation>
</comment>
<evidence type="ECO:0000256" key="8">
    <source>
        <dbReference type="ARBA" id="ARBA00026081"/>
    </source>
</evidence>
<evidence type="ECO:0000256" key="2">
    <source>
        <dbReference type="ARBA" id="ARBA00004651"/>
    </source>
</evidence>
<feature type="transmembrane region" description="Helical" evidence="9">
    <location>
        <begin position="309"/>
        <end position="329"/>
    </location>
</feature>
<keyword evidence="7 9" id="KW-0472">Membrane</keyword>
<dbReference type="Proteomes" id="UP001595926">
    <property type="component" value="Unassembled WGS sequence"/>
</dbReference>
<comment type="similarity">
    <text evidence="3">Belongs to the LptF/LptG family.</text>
</comment>
<dbReference type="InterPro" id="IPR005495">
    <property type="entry name" value="LptG/LptF_permease"/>
</dbReference>
<evidence type="ECO:0000256" key="9">
    <source>
        <dbReference type="SAM" id="Phobius"/>
    </source>
</evidence>
<comment type="subunit">
    <text evidence="8">Component of the lipopolysaccharide transport and assembly complex. The LptBFG transporter is composed of two ATP-binding proteins (LptB) and two transmembrane proteins (LptF and LptG).</text>
</comment>
<keyword evidence="11" id="KW-1185">Reference proteome</keyword>
<reference evidence="11" key="1">
    <citation type="journal article" date="2019" name="Int. J. Syst. Evol. Microbiol.">
        <title>The Global Catalogue of Microorganisms (GCM) 10K type strain sequencing project: providing services to taxonomists for standard genome sequencing and annotation.</title>
        <authorList>
            <consortium name="The Broad Institute Genomics Platform"/>
            <consortium name="The Broad Institute Genome Sequencing Center for Infectious Disease"/>
            <person name="Wu L."/>
            <person name="Ma J."/>
        </authorList>
    </citation>
    <scope>NUCLEOTIDE SEQUENCE [LARGE SCALE GENOMIC DNA]</scope>
    <source>
        <strain evidence="11">CGMCC 1.13718</strain>
    </source>
</reference>
<dbReference type="PANTHER" id="PTHR33529:SF7">
    <property type="entry name" value="LIPOPOLYSACCHARIDE EXPORT SYSTEM PERMEASE PROTEIN LPTF"/>
    <property type="match status" value="1"/>
</dbReference>
<protein>
    <submittedName>
        <fullName evidence="10">LptF/LptG family permease</fullName>
    </submittedName>
</protein>
<comment type="caution">
    <text evidence="10">The sequence shown here is derived from an EMBL/GenBank/DDBJ whole genome shotgun (WGS) entry which is preliminary data.</text>
</comment>
<evidence type="ECO:0000313" key="10">
    <source>
        <dbReference type="EMBL" id="MFC4892576.1"/>
    </source>
</evidence>
<evidence type="ECO:0000256" key="3">
    <source>
        <dbReference type="ARBA" id="ARBA00007725"/>
    </source>
</evidence>
<dbReference type="PANTHER" id="PTHR33529">
    <property type="entry name" value="SLR0882 PROTEIN-RELATED"/>
    <property type="match status" value="1"/>
</dbReference>
<dbReference type="Pfam" id="PF03739">
    <property type="entry name" value="LptF_LptG"/>
    <property type="match status" value="1"/>
</dbReference>
<feature type="transmembrane region" description="Helical" evidence="9">
    <location>
        <begin position="108"/>
        <end position="127"/>
    </location>
</feature>
<dbReference type="RefSeq" id="WP_244614624.1">
    <property type="nucleotide sequence ID" value="NZ_JBHSJH010000002.1"/>
</dbReference>
<evidence type="ECO:0000256" key="5">
    <source>
        <dbReference type="ARBA" id="ARBA00022692"/>
    </source>
</evidence>
<keyword evidence="6 9" id="KW-1133">Transmembrane helix</keyword>
<sequence>MILALNLILERYYNRDVVHTFINLTFFILAIVLSNLLIRLFNEAYSNGFGVDVVFKYVILTIPQDLAYLLPITISLSITLCFGKYFSNNEMFVTLAGGITWAQIIKNLLKPILFISFIALCLSMYILPFSNQTTMIFQTSLAAKTMLQAVSDKKIIKIPNGTITGYIGQKDDDFLKDIFLYQIGSPKYTVITAPTGHIASESNSSSIILDNANIYTINPITNETSYGTAVKAEDIMYQQSKDYQRDNFNKFYPGELITNILQSSNSTYKRYALTELVTRFGSFFTVIIAAILALSMCRLRPRQNKYAKLLPSAAVLSIYLSASMFVNTLMLSGTIPIWIGAWICHAIFGSIAIYNLRKQNGSEKIKKLKRK</sequence>
<feature type="transmembrane region" description="Helical" evidence="9">
    <location>
        <begin position="66"/>
        <end position="87"/>
    </location>
</feature>
<keyword evidence="5 9" id="KW-0812">Transmembrane</keyword>
<name>A0ABV9TCP2_9GAMM</name>
<gene>
    <name evidence="10" type="ORF">ACFPDQ_05895</name>
</gene>
<keyword evidence="4" id="KW-1003">Cell membrane</keyword>
<evidence type="ECO:0000256" key="7">
    <source>
        <dbReference type="ARBA" id="ARBA00023136"/>
    </source>
</evidence>
<evidence type="ECO:0000256" key="4">
    <source>
        <dbReference type="ARBA" id="ARBA00022475"/>
    </source>
</evidence>
<proteinExistence type="inferred from homology"/>
<feature type="transmembrane region" description="Helical" evidence="9">
    <location>
        <begin position="335"/>
        <end position="356"/>
    </location>
</feature>
<feature type="transmembrane region" description="Helical" evidence="9">
    <location>
        <begin position="276"/>
        <end position="297"/>
    </location>
</feature>
<accession>A0ABV9TCP2</accession>
<organism evidence="10 11">
    <name type="scientific">Pseudofrancisella aestuarii</name>
    <dbReference type="NCBI Taxonomy" id="2670347"/>
    <lineage>
        <taxon>Bacteria</taxon>
        <taxon>Pseudomonadati</taxon>
        <taxon>Pseudomonadota</taxon>
        <taxon>Gammaproteobacteria</taxon>
        <taxon>Thiotrichales</taxon>
        <taxon>Francisellaceae</taxon>
        <taxon>Pseudofrancisella</taxon>
    </lineage>
</organism>
<evidence type="ECO:0000256" key="1">
    <source>
        <dbReference type="ARBA" id="ARBA00002265"/>
    </source>
</evidence>
<dbReference type="EMBL" id="JBHSJH010000002">
    <property type="protein sequence ID" value="MFC4892576.1"/>
    <property type="molecule type" value="Genomic_DNA"/>
</dbReference>
<evidence type="ECO:0000313" key="11">
    <source>
        <dbReference type="Proteomes" id="UP001595926"/>
    </source>
</evidence>
<evidence type="ECO:0000256" key="6">
    <source>
        <dbReference type="ARBA" id="ARBA00022989"/>
    </source>
</evidence>